<dbReference type="InterPro" id="IPR036058">
    <property type="entry name" value="Kazal_dom_sf"/>
</dbReference>
<feature type="signal peptide" evidence="1">
    <location>
        <begin position="1"/>
        <end position="18"/>
    </location>
</feature>
<protein>
    <recommendedName>
        <fullName evidence="4">Kazal-like domain-containing protein</fullName>
    </recommendedName>
</protein>
<keyword evidence="1" id="KW-0732">Signal</keyword>
<evidence type="ECO:0000313" key="3">
    <source>
        <dbReference type="Proteomes" id="UP001168821"/>
    </source>
</evidence>
<dbReference type="EMBL" id="JALNTZ010000006">
    <property type="protein sequence ID" value="KAJ3650304.1"/>
    <property type="molecule type" value="Genomic_DNA"/>
</dbReference>
<dbReference type="AlphaFoldDB" id="A0AA38MBJ8"/>
<keyword evidence="3" id="KW-1185">Reference proteome</keyword>
<sequence length="113" mass="12734">MIYAFLVGLVVLVASAAASNCPVCDSNDYNPVCASGKRFMNLCQLKRQVCLGKVVLEDGKYEKCPPALSQSHEKTMRMGHIECAEPQNQNFDHFSSTHPVLRFFQRLFTYLTQ</sequence>
<dbReference type="Gene3D" id="3.30.60.30">
    <property type="match status" value="1"/>
</dbReference>
<dbReference type="Proteomes" id="UP001168821">
    <property type="component" value="Unassembled WGS sequence"/>
</dbReference>
<accession>A0AA38MBJ8</accession>
<proteinExistence type="predicted"/>
<evidence type="ECO:0008006" key="4">
    <source>
        <dbReference type="Google" id="ProtNLM"/>
    </source>
</evidence>
<dbReference type="SUPFAM" id="SSF100895">
    <property type="entry name" value="Kazal-type serine protease inhibitors"/>
    <property type="match status" value="1"/>
</dbReference>
<gene>
    <name evidence="2" type="ORF">Zmor_022000</name>
</gene>
<evidence type="ECO:0000313" key="2">
    <source>
        <dbReference type="EMBL" id="KAJ3650304.1"/>
    </source>
</evidence>
<evidence type="ECO:0000256" key="1">
    <source>
        <dbReference type="SAM" id="SignalP"/>
    </source>
</evidence>
<name>A0AA38MBJ8_9CUCU</name>
<comment type="caution">
    <text evidence="2">The sequence shown here is derived from an EMBL/GenBank/DDBJ whole genome shotgun (WGS) entry which is preliminary data.</text>
</comment>
<reference evidence="2" key="1">
    <citation type="journal article" date="2023" name="G3 (Bethesda)">
        <title>Whole genome assemblies of Zophobas morio and Tenebrio molitor.</title>
        <authorList>
            <person name="Kaur S."/>
            <person name="Stinson S.A."/>
            <person name="diCenzo G.C."/>
        </authorList>
    </citation>
    <scope>NUCLEOTIDE SEQUENCE</scope>
    <source>
        <strain evidence="2">QUZm001</strain>
    </source>
</reference>
<organism evidence="2 3">
    <name type="scientific">Zophobas morio</name>
    <dbReference type="NCBI Taxonomy" id="2755281"/>
    <lineage>
        <taxon>Eukaryota</taxon>
        <taxon>Metazoa</taxon>
        <taxon>Ecdysozoa</taxon>
        <taxon>Arthropoda</taxon>
        <taxon>Hexapoda</taxon>
        <taxon>Insecta</taxon>
        <taxon>Pterygota</taxon>
        <taxon>Neoptera</taxon>
        <taxon>Endopterygota</taxon>
        <taxon>Coleoptera</taxon>
        <taxon>Polyphaga</taxon>
        <taxon>Cucujiformia</taxon>
        <taxon>Tenebrionidae</taxon>
        <taxon>Zophobas</taxon>
    </lineage>
</organism>
<feature type="chain" id="PRO_5041376277" description="Kazal-like domain-containing protein" evidence="1">
    <location>
        <begin position="19"/>
        <end position="113"/>
    </location>
</feature>